<dbReference type="Proteomes" id="UP000011713">
    <property type="component" value="Unassembled WGS sequence"/>
</dbReference>
<sequence>MRETFCVAELVVCIFFVKLCALDALFYSVESGYVCADDTIARATVYAVALESIRLCHHTYLARAVLYASVTSISLHRPRKQMVPDVCGRR</sequence>
<evidence type="ECO:0000313" key="1">
    <source>
        <dbReference type="EnsemblProtists" id="HpaP803169"/>
    </source>
</evidence>
<protein>
    <submittedName>
        <fullName evidence="1">Uncharacterized protein</fullName>
    </submittedName>
</protein>
<reference evidence="1" key="2">
    <citation type="submission" date="2015-06" db="UniProtKB">
        <authorList>
            <consortium name="EnsemblProtists"/>
        </authorList>
    </citation>
    <scope>IDENTIFICATION</scope>
    <source>
        <strain evidence="1">Emoy2</strain>
    </source>
</reference>
<keyword evidence="2" id="KW-1185">Reference proteome</keyword>
<dbReference type="VEuPathDB" id="FungiDB:HpaG803169"/>
<dbReference type="AlphaFoldDB" id="M4BA59"/>
<reference evidence="2" key="1">
    <citation type="journal article" date="2010" name="Science">
        <title>Signatures of adaptation to obligate biotrophy in the Hyaloperonospora arabidopsidis genome.</title>
        <authorList>
            <person name="Baxter L."/>
            <person name="Tripathy S."/>
            <person name="Ishaque N."/>
            <person name="Boot N."/>
            <person name="Cabral A."/>
            <person name="Kemen E."/>
            <person name="Thines M."/>
            <person name="Ah-Fong A."/>
            <person name="Anderson R."/>
            <person name="Badejoko W."/>
            <person name="Bittner-Eddy P."/>
            <person name="Boore J.L."/>
            <person name="Chibucos M.C."/>
            <person name="Coates M."/>
            <person name="Dehal P."/>
            <person name="Delehaunty K."/>
            <person name="Dong S."/>
            <person name="Downton P."/>
            <person name="Dumas B."/>
            <person name="Fabro G."/>
            <person name="Fronick C."/>
            <person name="Fuerstenberg S.I."/>
            <person name="Fulton L."/>
            <person name="Gaulin E."/>
            <person name="Govers F."/>
            <person name="Hughes L."/>
            <person name="Humphray S."/>
            <person name="Jiang R.H."/>
            <person name="Judelson H."/>
            <person name="Kamoun S."/>
            <person name="Kyung K."/>
            <person name="Meijer H."/>
            <person name="Minx P."/>
            <person name="Morris P."/>
            <person name="Nelson J."/>
            <person name="Phuntumart V."/>
            <person name="Qutob D."/>
            <person name="Rehmany A."/>
            <person name="Rougon-Cardoso A."/>
            <person name="Ryden P."/>
            <person name="Torto-Alalibo T."/>
            <person name="Studholme D."/>
            <person name="Wang Y."/>
            <person name="Win J."/>
            <person name="Wood J."/>
            <person name="Clifton S.W."/>
            <person name="Rogers J."/>
            <person name="Van den Ackerveken G."/>
            <person name="Jones J.D."/>
            <person name="McDowell J.M."/>
            <person name="Beynon J."/>
            <person name="Tyler B.M."/>
        </authorList>
    </citation>
    <scope>NUCLEOTIDE SEQUENCE [LARGE SCALE GENOMIC DNA]</scope>
    <source>
        <strain evidence="2">Emoy2</strain>
    </source>
</reference>
<dbReference type="InParanoid" id="M4BA59"/>
<dbReference type="EnsemblProtists" id="HpaT803169">
    <property type="protein sequence ID" value="HpaP803169"/>
    <property type="gene ID" value="HpaG803169"/>
</dbReference>
<evidence type="ECO:0000313" key="2">
    <source>
        <dbReference type="Proteomes" id="UP000011713"/>
    </source>
</evidence>
<organism evidence="1 2">
    <name type="scientific">Hyaloperonospora arabidopsidis (strain Emoy2)</name>
    <name type="common">Downy mildew agent</name>
    <name type="synonym">Peronospora arabidopsidis</name>
    <dbReference type="NCBI Taxonomy" id="559515"/>
    <lineage>
        <taxon>Eukaryota</taxon>
        <taxon>Sar</taxon>
        <taxon>Stramenopiles</taxon>
        <taxon>Oomycota</taxon>
        <taxon>Peronosporomycetes</taxon>
        <taxon>Peronosporales</taxon>
        <taxon>Peronosporaceae</taxon>
        <taxon>Hyaloperonospora</taxon>
    </lineage>
</organism>
<dbReference type="EMBL" id="JH598060">
    <property type="status" value="NOT_ANNOTATED_CDS"/>
    <property type="molecule type" value="Genomic_DNA"/>
</dbReference>
<accession>M4BA59</accession>
<proteinExistence type="predicted"/>
<dbReference type="HOGENOM" id="CLU_2445470_0_0_1"/>
<name>M4BA59_HYAAE</name>